<sequence length="479" mass="52071">MGVKEFFKSRALKGTSDRPTAAAELTVRQSLYPLALTTSLFFLWGFSYGLLDTLNKHFQDVLNINQARSSGLQAAYFGAYPLASIGHAAWILRHYGYRAVFIWGLCLYGVGALLCIPAIKAKSFGGFCACIFLIGNGLGSLETAANPFITVCGPPRYSEIRINISQAFNGIGTVVAPVLGSYVFFADLTDQQALDNVQWVYTAIAIFVFILACLFFVAKIPEITDADMAFQTQETHVDADNKPFRKQYKLFHAAFAQFCYTGAQIAIAAYFINYVLDKRPQTSKSMASQLFAGAQAAFAAGRFIGVFLMKFVKPRWLFLGFMSCCIIFIIPGITEGGVTGISMLYIVLFFESICFPTIVALGMRGLGRHTKRGSGYIVGGVVGGACVPPLTGLASDKHGNGIGMVVPLCFFVAAWSYCYCVNFVEKYVTVVDALGEAQIGLKNTGGDVEATKVKEDEHQGSELPRKSIEEEKAATTHAP</sequence>
<keyword evidence="2" id="KW-1185">Reference proteome</keyword>
<gene>
    <name evidence="1" type="ORF">N3K66_003451</name>
</gene>
<protein>
    <submittedName>
        <fullName evidence="1">Uncharacterized protein</fullName>
    </submittedName>
</protein>
<dbReference type="Proteomes" id="UP001163324">
    <property type="component" value="Chromosome 3"/>
</dbReference>
<comment type="caution">
    <text evidence="1">The sequence shown here is derived from an EMBL/GenBank/DDBJ whole genome shotgun (WGS) entry which is preliminary data.</text>
</comment>
<organism evidence="1 2">
    <name type="scientific">Trichothecium roseum</name>
    <dbReference type="NCBI Taxonomy" id="47278"/>
    <lineage>
        <taxon>Eukaryota</taxon>
        <taxon>Fungi</taxon>
        <taxon>Dikarya</taxon>
        <taxon>Ascomycota</taxon>
        <taxon>Pezizomycotina</taxon>
        <taxon>Sordariomycetes</taxon>
        <taxon>Hypocreomycetidae</taxon>
        <taxon>Hypocreales</taxon>
        <taxon>Hypocreales incertae sedis</taxon>
        <taxon>Trichothecium</taxon>
    </lineage>
</organism>
<reference evidence="1" key="1">
    <citation type="submission" date="2022-10" db="EMBL/GenBank/DDBJ databases">
        <title>Complete Genome of Trichothecium roseum strain YXFP-22015, a Plant Pathogen Isolated from Citrus.</title>
        <authorList>
            <person name="Wang Y."/>
            <person name="Zhu L."/>
        </authorList>
    </citation>
    <scope>NUCLEOTIDE SEQUENCE</scope>
    <source>
        <strain evidence="1">YXFP-22015</strain>
    </source>
</reference>
<proteinExistence type="predicted"/>
<evidence type="ECO:0000313" key="1">
    <source>
        <dbReference type="EMBL" id="KAI9901634.1"/>
    </source>
</evidence>
<dbReference type="EMBL" id="CM047942">
    <property type="protein sequence ID" value="KAI9901634.1"/>
    <property type="molecule type" value="Genomic_DNA"/>
</dbReference>
<name>A0ACC0V708_9HYPO</name>
<accession>A0ACC0V708</accession>
<evidence type="ECO:0000313" key="2">
    <source>
        <dbReference type="Proteomes" id="UP001163324"/>
    </source>
</evidence>